<feature type="transmembrane region" description="Helical" evidence="6">
    <location>
        <begin position="89"/>
        <end position="116"/>
    </location>
</feature>
<feature type="transmembrane region" description="Helical" evidence="6">
    <location>
        <begin position="472"/>
        <end position="495"/>
    </location>
</feature>
<organism evidence="7 8">
    <name type="scientific">Methanocorpusculum labreanum (strain ATCC 43576 / DSM 4855 / Z)</name>
    <dbReference type="NCBI Taxonomy" id="410358"/>
    <lineage>
        <taxon>Archaea</taxon>
        <taxon>Methanobacteriati</taxon>
        <taxon>Methanobacteriota</taxon>
        <taxon>Stenosarchaea group</taxon>
        <taxon>Methanomicrobia</taxon>
        <taxon>Methanomicrobiales</taxon>
        <taxon>Methanocorpusculaceae</taxon>
        <taxon>Methanocorpusculum</taxon>
    </lineage>
</organism>
<dbReference type="STRING" id="410358.Mlab_0894"/>
<dbReference type="RefSeq" id="WP_011833266.1">
    <property type="nucleotide sequence ID" value="NC_008942.1"/>
</dbReference>
<keyword evidence="2" id="KW-1003">Cell membrane</keyword>
<feature type="transmembrane region" description="Helical" evidence="6">
    <location>
        <begin position="447"/>
        <end position="466"/>
    </location>
</feature>
<dbReference type="eggNOG" id="arCOG02210">
    <property type="taxonomic scope" value="Archaea"/>
</dbReference>
<evidence type="ECO:0000313" key="8">
    <source>
        <dbReference type="Proteomes" id="UP000000365"/>
    </source>
</evidence>
<feature type="transmembrane region" description="Helical" evidence="6">
    <location>
        <begin position="318"/>
        <end position="339"/>
    </location>
</feature>
<comment type="subcellular location">
    <subcellularLocation>
        <location evidence="1">Cell membrane</location>
        <topology evidence="1">Multi-pass membrane protein</topology>
    </subcellularLocation>
</comment>
<evidence type="ECO:0000256" key="3">
    <source>
        <dbReference type="ARBA" id="ARBA00022692"/>
    </source>
</evidence>
<proteinExistence type="predicted"/>
<dbReference type="PANTHER" id="PTHR30250">
    <property type="entry name" value="PST FAMILY PREDICTED COLANIC ACID TRANSPORTER"/>
    <property type="match status" value="1"/>
</dbReference>
<evidence type="ECO:0000256" key="1">
    <source>
        <dbReference type="ARBA" id="ARBA00004651"/>
    </source>
</evidence>
<dbReference type="Proteomes" id="UP000000365">
    <property type="component" value="Chromosome"/>
</dbReference>
<feature type="transmembrane region" description="Helical" evidence="6">
    <location>
        <begin position="384"/>
        <end position="404"/>
    </location>
</feature>
<protein>
    <submittedName>
        <fullName evidence="7">Polysaccharide biosynthesis protein</fullName>
    </submittedName>
</protein>
<reference evidence="7 8" key="1">
    <citation type="journal article" date="2009" name="Stand. Genomic Sci.">
        <title>Complete genome sequence of Methanocorpusculum labreanum type strain Z.</title>
        <authorList>
            <person name="Anderson I.J."/>
            <person name="Sieprawska-Lupa M."/>
            <person name="Goltsman E."/>
            <person name="Lapidus A."/>
            <person name="Copeland A."/>
            <person name="Glavina Del Rio T."/>
            <person name="Tice H."/>
            <person name="Dalin E."/>
            <person name="Barry K."/>
            <person name="Pitluck S."/>
            <person name="Hauser L."/>
            <person name="Land M."/>
            <person name="Lucas S."/>
            <person name="Richardson P."/>
            <person name="Whitman W.B."/>
            <person name="Kyrpides N.C."/>
        </authorList>
    </citation>
    <scope>NUCLEOTIDE SEQUENCE [LARGE SCALE GENOMIC DNA]</scope>
    <source>
        <strain evidence="8">ATCC 43576 / DSM 4855 / Z</strain>
    </source>
</reference>
<feature type="transmembrane region" description="Helical" evidence="6">
    <location>
        <begin position="280"/>
        <end position="297"/>
    </location>
</feature>
<dbReference type="HOGENOM" id="CLU_039594_1_0_2"/>
<gene>
    <name evidence="7" type="ordered locus">Mlab_0894</name>
</gene>
<feature type="transmembrane region" description="Helical" evidence="6">
    <location>
        <begin position="46"/>
        <end position="68"/>
    </location>
</feature>
<evidence type="ECO:0000256" key="2">
    <source>
        <dbReference type="ARBA" id="ARBA00022475"/>
    </source>
</evidence>
<dbReference type="EMBL" id="CP000559">
    <property type="protein sequence ID" value="ABN07065.1"/>
    <property type="molecule type" value="Genomic_DNA"/>
</dbReference>
<feature type="transmembrane region" description="Helical" evidence="6">
    <location>
        <begin position="131"/>
        <end position="158"/>
    </location>
</feature>
<dbReference type="GO" id="GO:0005886">
    <property type="term" value="C:plasma membrane"/>
    <property type="evidence" value="ECO:0007669"/>
    <property type="project" value="UniProtKB-SubCell"/>
</dbReference>
<feature type="transmembrane region" description="Helical" evidence="6">
    <location>
        <begin position="192"/>
        <end position="211"/>
    </location>
</feature>
<evidence type="ECO:0000313" key="7">
    <source>
        <dbReference type="EMBL" id="ABN07065.1"/>
    </source>
</evidence>
<dbReference type="OrthoDB" id="107091at2157"/>
<feature type="transmembrane region" description="Helical" evidence="6">
    <location>
        <begin position="170"/>
        <end position="186"/>
    </location>
</feature>
<name>A2SRV9_METLZ</name>
<dbReference type="InterPro" id="IPR050833">
    <property type="entry name" value="Poly_Biosynth_Transport"/>
</dbReference>
<keyword evidence="8" id="KW-1185">Reference proteome</keyword>
<evidence type="ECO:0000256" key="6">
    <source>
        <dbReference type="SAM" id="Phobius"/>
    </source>
</evidence>
<accession>A2SRV9</accession>
<feature type="transmembrane region" description="Helical" evidence="6">
    <location>
        <begin position="410"/>
        <end position="435"/>
    </location>
</feature>
<feature type="transmembrane region" description="Helical" evidence="6">
    <location>
        <begin position="254"/>
        <end position="274"/>
    </location>
</feature>
<evidence type="ECO:0000256" key="4">
    <source>
        <dbReference type="ARBA" id="ARBA00022989"/>
    </source>
</evidence>
<feature type="transmembrane region" description="Helical" evidence="6">
    <location>
        <begin position="351"/>
        <end position="377"/>
    </location>
</feature>
<dbReference type="GeneID" id="4794502"/>
<sequence length="522" mass="57371">MSEKTLDIQFQKQLPKNLLSNLAYLTINLVIGLALVPFFLETLGESAYGLIPLATSFTSFITLFIDVVNEAISRYLTIDLQRGDRKKAVITFNTSLIGTLVILLIVTPIGLIFALLSPTIFNIGDTVATDVIWLFALVIISVLIRAWSSNFSVILFAYNRIDLKNHVNNTNLIAQIISVVLLFTLLEPTLPFVGLSYLIAACMALFLSIVFSRKICPFLNISITAFSLFHLKEILSTAFWLAILRMGVVLRNQAALIITNIVLGSIVATEFSLVLTWNTLIVGLLGLITTCFSPMIFSYRAKDNKESMVTFTAFSVKIVTLLTALLVGLVCVFSSQLMTIWVGQNYADLSLLVWITVIASIFMVQFSCCGSITAAYIRVRTPGLIYLVAGGFNVILALTLSLVFNMGIYGIALATTITTLITDGLFGPIYAAHILKAPLITFVKPAFPGYVALLILLVLGFLFMQVVSISGIVPTFLAGGSIATVYCVILWCAVLNKGERKNILRIFPPSLDRKLLWNNKRE</sequence>
<dbReference type="KEGG" id="mla:Mlab_0894"/>
<evidence type="ECO:0000256" key="5">
    <source>
        <dbReference type="ARBA" id="ARBA00023136"/>
    </source>
</evidence>
<keyword evidence="3 6" id="KW-0812">Transmembrane</keyword>
<keyword evidence="4 6" id="KW-1133">Transmembrane helix</keyword>
<feature type="transmembrane region" description="Helical" evidence="6">
    <location>
        <begin position="21"/>
        <end position="40"/>
    </location>
</feature>
<keyword evidence="5 6" id="KW-0472">Membrane</keyword>
<dbReference type="AlphaFoldDB" id="A2SRV9"/>
<dbReference type="PANTHER" id="PTHR30250:SF26">
    <property type="entry name" value="PSMA PROTEIN"/>
    <property type="match status" value="1"/>
</dbReference>